<dbReference type="EMBL" id="AZEB01000035">
    <property type="protein sequence ID" value="KRL20191.1"/>
    <property type="molecule type" value="Genomic_DNA"/>
</dbReference>
<feature type="signal peptide" evidence="3">
    <location>
        <begin position="1"/>
        <end position="25"/>
    </location>
</feature>
<evidence type="ECO:0000259" key="4">
    <source>
        <dbReference type="Pfam" id="PF06458"/>
    </source>
</evidence>
<proteinExistence type="predicted"/>
<sequence length="915" mass="100894">MALIIVSIIALLGLFMMVAPVNSRADDDTVPAKNEFNISKTRVLQYTYQHRPLTQVQGQHAWRGAEYAAKIPADAKGVDPQTNAYYIDEWMPDQVFQYFLYLGNFSSQYTSLNDFRAKFTKNDMKAVTEIDSNDTKQNGGTDSNPSPTTYYSTLMAMETLEGLQYATNLTTINLTPDTDVSQVAFGNPFQNGNLWDIGALANLNGLTTVSIQMFSIDDISALANKPNLTSVSLAYNQIADLSPLATNKNNPGLNLSHGFAFQHILLAPITLKTGTNAYTTPSFIIKDLQAHNLPVKPYNSDTEKTQYPSLFPSTTDSKNVDPTTLNWTNFLPDPTNYYGALSSHWADTNPNSDFEGWILVPYQFKDNIGNVNVNYQMLQADGNQLTLAPTTVLSGTVGASYNLGTDPNTQYTLGKLIGTLGYKSFIILDGSGKYLDYLAGNGDANYVGPSGTYTDNPQNRTIIFTEGTSTINVKYGYADPNDATKFVAFNEDGTNTPISVDKEGPIGSALNLNDVKKDFPHYQLTGLGTIDNGKLTKLANNAVLFGNDDKQIVFLYQKVAGNVINVNYVDTDGKAIPNAVDMTISGYPEDKVAANDITNVTKTINGYTFDYYQDAKGNRIGNLAAETYGALDGKLTLVYKKNGNTPTPPNPPTPTPVPNPTPSPSPAPTPGTGTTSTTTTSKQPSTIAKKGEAVYALKKIYLYTDKTFKKTQRIASYAKKPRINRPMFVVTDYAHSKNGRLRYVVKDVNHHSKTAGKKGLITANWDYVRPVYYRSSHQTLTVINPNGVNEYRNKNLTGKVKNYKQGTKLKVKGFVNHNLTTRYLLSNGHYITGNRKLVIYGNAKQPKQIKVKKTIYRYNNANFGKRLAKVKKGTVLKVKKWDYSHQYAMTAFGAKRYQVAGGYVTANSHYVKIVK</sequence>
<evidence type="ECO:0000313" key="7">
    <source>
        <dbReference type="Proteomes" id="UP000051439"/>
    </source>
</evidence>
<gene>
    <name evidence="6" type="ORF">FC98_GL001823</name>
</gene>
<feature type="chain" id="PRO_5006408457" description="MucBP domain protein" evidence="3">
    <location>
        <begin position="26"/>
        <end position="915"/>
    </location>
</feature>
<evidence type="ECO:0008006" key="8">
    <source>
        <dbReference type="Google" id="ProtNLM"/>
    </source>
</evidence>
<dbReference type="InterPro" id="IPR001611">
    <property type="entry name" value="Leu-rich_rpt"/>
</dbReference>
<dbReference type="Proteomes" id="UP000051439">
    <property type="component" value="Unassembled WGS sequence"/>
</dbReference>
<keyword evidence="7" id="KW-1185">Reference proteome</keyword>
<feature type="domain" description="DUF5776" evidence="5">
    <location>
        <begin position="772"/>
        <end position="838"/>
    </location>
</feature>
<dbReference type="InterPro" id="IPR044081">
    <property type="entry name" value="DUF5776"/>
</dbReference>
<feature type="compositionally biased region" description="Low complexity" evidence="2">
    <location>
        <begin position="670"/>
        <end position="681"/>
    </location>
</feature>
<feature type="region of interest" description="Disordered" evidence="2">
    <location>
        <begin position="639"/>
        <end position="687"/>
    </location>
</feature>
<dbReference type="Pfam" id="PF19087">
    <property type="entry name" value="DUF5776"/>
    <property type="match status" value="2"/>
</dbReference>
<name>A0A0R1NIQ9_9LACO</name>
<dbReference type="Gene3D" id="3.10.20.320">
    <property type="entry name" value="Putative peptidoglycan bound protein (lpxtg motif)"/>
    <property type="match status" value="1"/>
</dbReference>
<dbReference type="Gene3D" id="3.80.10.10">
    <property type="entry name" value="Ribonuclease Inhibitor"/>
    <property type="match status" value="1"/>
</dbReference>
<evidence type="ECO:0000256" key="2">
    <source>
        <dbReference type="SAM" id="MobiDB-lite"/>
    </source>
</evidence>
<feature type="compositionally biased region" description="Pro residues" evidence="2">
    <location>
        <begin position="646"/>
        <end position="669"/>
    </location>
</feature>
<comment type="caution">
    <text evidence="6">The sequence shown here is derived from an EMBL/GenBank/DDBJ whole genome shotgun (WGS) entry which is preliminary data.</text>
</comment>
<reference evidence="6 7" key="1">
    <citation type="journal article" date="2015" name="Genome Announc.">
        <title>Expanding the biotechnology potential of lactobacilli through comparative genomics of 213 strains and associated genera.</title>
        <authorList>
            <person name="Sun Z."/>
            <person name="Harris H.M."/>
            <person name="McCann A."/>
            <person name="Guo C."/>
            <person name="Argimon S."/>
            <person name="Zhang W."/>
            <person name="Yang X."/>
            <person name="Jeffery I.B."/>
            <person name="Cooney J.C."/>
            <person name="Kagawa T.F."/>
            <person name="Liu W."/>
            <person name="Song Y."/>
            <person name="Salvetti E."/>
            <person name="Wrobel A."/>
            <person name="Rasinkangas P."/>
            <person name="Parkhill J."/>
            <person name="Rea M.C."/>
            <person name="O'Sullivan O."/>
            <person name="Ritari J."/>
            <person name="Douillard F.P."/>
            <person name="Paul Ross R."/>
            <person name="Yang R."/>
            <person name="Briner A.E."/>
            <person name="Felis G.E."/>
            <person name="de Vos W.M."/>
            <person name="Barrangou R."/>
            <person name="Klaenhammer T.R."/>
            <person name="Caufield P.W."/>
            <person name="Cui Y."/>
            <person name="Zhang H."/>
            <person name="O'Toole P.W."/>
        </authorList>
    </citation>
    <scope>NUCLEOTIDE SEQUENCE [LARGE SCALE GENOMIC DNA]</scope>
    <source>
        <strain evidence="6 7">DSM 19906</strain>
    </source>
</reference>
<dbReference type="InterPro" id="IPR009459">
    <property type="entry name" value="MucBP_dom"/>
</dbReference>
<dbReference type="AlphaFoldDB" id="A0A0R1NIQ9"/>
<dbReference type="Pfam" id="PF06458">
    <property type="entry name" value="MucBP"/>
    <property type="match status" value="2"/>
</dbReference>
<feature type="domain" description="DUF5776" evidence="5">
    <location>
        <begin position="844"/>
        <end position="911"/>
    </location>
</feature>
<keyword evidence="1" id="KW-0677">Repeat</keyword>
<accession>A0A0R1NIQ9</accession>
<evidence type="ECO:0000256" key="1">
    <source>
        <dbReference type="ARBA" id="ARBA00022737"/>
    </source>
</evidence>
<feature type="domain" description="MucBP" evidence="4">
    <location>
        <begin position="564"/>
        <end position="625"/>
    </location>
</feature>
<keyword evidence="3" id="KW-0732">Signal</keyword>
<evidence type="ECO:0000259" key="5">
    <source>
        <dbReference type="Pfam" id="PF19087"/>
    </source>
</evidence>
<feature type="domain" description="MucBP" evidence="4">
    <location>
        <begin position="370"/>
        <end position="464"/>
    </location>
</feature>
<evidence type="ECO:0000256" key="3">
    <source>
        <dbReference type="SAM" id="SignalP"/>
    </source>
</evidence>
<evidence type="ECO:0000313" key="6">
    <source>
        <dbReference type="EMBL" id="KRL20191.1"/>
    </source>
</evidence>
<protein>
    <recommendedName>
        <fullName evidence="8">MucBP domain protein</fullName>
    </recommendedName>
</protein>
<dbReference type="PROSITE" id="PS51450">
    <property type="entry name" value="LRR"/>
    <property type="match status" value="1"/>
</dbReference>
<dbReference type="PATRIC" id="fig|1423766.4.peg.1885"/>
<dbReference type="SUPFAM" id="SSF52058">
    <property type="entry name" value="L domain-like"/>
    <property type="match status" value="1"/>
</dbReference>
<dbReference type="InterPro" id="IPR032675">
    <property type="entry name" value="LRR_dom_sf"/>
</dbReference>
<organism evidence="6 7">
    <name type="scientific">Lentilactobacillus kisonensis DSM 19906 = JCM 15041</name>
    <dbReference type="NCBI Taxonomy" id="1423766"/>
    <lineage>
        <taxon>Bacteria</taxon>
        <taxon>Bacillati</taxon>
        <taxon>Bacillota</taxon>
        <taxon>Bacilli</taxon>
        <taxon>Lactobacillales</taxon>
        <taxon>Lactobacillaceae</taxon>
        <taxon>Lentilactobacillus</taxon>
    </lineage>
</organism>